<dbReference type="Ensembl" id="ENSGACT00000072573.1">
    <property type="protein sequence ID" value="ENSGACP00000038952.1"/>
    <property type="gene ID" value="ENSGACG00000035094.1"/>
</dbReference>
<feature type="compositionally biased region" description="Low complexity" evidence="1">
    <location>
        <begin position="58"/>
        <end position="70"/>
    </location>
</feature>
<evidence type="ECO:0000256" key="1">
    <source>
        <dbReference type="SAM" id="MobiDB-lite"/>
    </source>
</evidence>
<dbReference type="Gene3D" id="3.30.40.10">
    <property type="entry name" value="Zinc/RING finger domain, C3HC4 (zinc finger)"/>
    <property type="match status" value="1"/>
</dbReference>
<reference evidence="2" key="2">
    <citation type="submission" date="2025-08" db="UniProtKB">
        <authorList>
            <consortium name="Ensembl"/>
        </authorList>
    </citation>
    <scope>IDENTIFICATION</scope>
</reference>
<dbReference type="InterPro" id="IPR052440">
    <property type="entry name" value="Trans_Reg/Chrom_Remod"/>
</dbReference>
<dbReference type="GO" id="GO:0006357">
    <property type="term" value="P:regulation of transcription by RNA polymerase II"/>
    <property type="evidence" value="ECO:0007669"/>
    <property type="project" value="TreeGrafter"/>
</dbReference>
<feature type="compositionally biased region" description="Basic and acidic residues" evidence="1">
    <location>
        <begin position="71"/>
        <end position="82"/>
    </location>
</feature>
<dbReference type="PANTHER" id="PTHR14955">
    <property type="entry name" value="RETINOIC ACID INDUCED 1/TRANSCRIPTION FACTOR 20"/>
    <property type="match status" value="1"/>
</dbReference>
<evidence type="ECO:0000313" key="3">
    <source>
        <dbReference type="Proteomes" id="UP000007635"/>
    </source>
</evidence>
<reference evidence="2" key="3">
    <citation type="submission" date="2025-09" db="UniProtKB">
        <authorList>
            <consortium name="Ensembl"/>
        </authorList>
    </citation>
    <scope>IDENTIFICATION</scope>
</reference>
<reference evidence="2 3" key="1">
    <citation type="journal article" date="2021" name="G3 (Bethesda)">
        <title>Improved contiguity of the threespine stickleback genome using long-read sequencing.</title>
        <authorList>
            <person name="Nath S."/>
            <person name="Shaw D.E."/>
            <person name="White M.A."/>
        </authorList>
    </citation>
    <scope>NUCLEOTIDE SEQUENCE [LARGE SCALE GENOMIC DNA]</scope>
    <source>
        <strain evidence="2 3">Lake Benthic</strain>
    </source>
</reference>
<dbReference type="PANTHER" id="PTHR14955:SF6">
    <property type="entry name" value="RETINOIC ACID-INDUCED PROTEIN 1"/>
    <property type="match status" value="1"/>
</dbReference>
<feature type="region of interest" description="Disordered" evidence="1">
    <location>
        <begin position="42"/>
        <end position="119"/>
    </location>
</feature>
<dbReference type="GO" id="GO:0032922">
    <property type="term" value="P:circadian regulation of gene expression"/>
    <property type="evidence" value="ECO:0007669"/>
    <property type="project" value="TreeGrafter"/>
</dbReference>
<dbReference type="InterPro" id="IPR013083">
    <property type="entry name" value="Znf_RING/FYVE/PHD"/>
</dbReference>
<dbReference type="GO" id="GO:0005634">
    <property type="term" value="C:nucleus"/>
    <property type="evidence" value="ECO:0007669"/>
    <property type="project" value="TreeGrafter"/>
</dbReference>
<dbReference type="Proteomes" id="UP000007635">
    <property type="component" value="Chromosome XI"/>
</dbReference>
<dbReference type="GeneTree" id="ENSGT00940000156922"/>
<dbReference type="AlphaFoldDB" id="A0AAQ4PJL0"/>
<accession>A0AAQ4PJL0</accession>
<organism evidence="2 3">
    <name type="scientific">Gasterosteus aculeatus aculeatus</name>
    <name type="common">three-spined stickleback</name>
    <dbReference type="NCBI Taxonomy" id="481459"/>
    <lineage>
        <taxon>Eukaryota</taxon>
        <taxon>Metazoa</taxon>
        <taxon>Chordata</taxon>
        <taxon>Craniata</taxon>
        <taxon>Vertebrata</taxon>
        <taxon>Euteleostomi</taxon>
        <taxon>Actinopterygii</taxon>
        <taxon>Neopterygii</taxon>
        <taxon>Teleostei</taxon>
        <taxon>Neoteleostei</taxon>
        <taxon>Acanthomorphata</taxon>
        <taxon>Eupercaria</taxon>
        <taxon>Perciformes</taxon>
        <taxon>Cottioidei</taxon>
        <taxon>Gasterosteales</taxon>
        <taxon>Gasterosteidae</taxon>
        <taxon>Gasterosteus</taxon>
    </lineage>
</organism>
<protein>
    <recommendedName>
        <fullName evidence="4">Retinoic acid induced 1</fullName>
    </recommendedName>
</protein>
<name>A0AAQ4PJL0_GASAC</name>
<keyword evidence="3" id="KW-1185">Reference proteome</keyword>
<evidence type="ECO:0008006" key="4">
    <source>
        <dbReference type="Google" id="ProtNLM"/>
    </source>
</evidence>
<sequence length="236" mass="26568">MGHGGECLTCCLCGKPANYRDLGDLCGPYYTEDGVPRKLLTVCPTESIREDSQKTNDPNGSSSEEPSSSKNEGESSTEKEDNSETTTQEGSSSRHHWHYRRAERTERVGQEGGPRRITLRERFRRMKQLRAISAAASSDREGGDSMFERLQMEAEAKEHWAHENCAIWTKGVIMVAGRLYGLREAANNSSCYKCQIVGASLNCCWRGCSHKYHYVCDEDSKKAMKRGRKAREAEEK</sequence>
<proteinExistence type="predicted"/>
<evidence type="ECO:0000313" key="2">
    <source>
        <dbReference type="Ensembl" id="ENSGACP00000038952.1"/>
    </source>
</evidence>
<feature type="compositionally biased region" description="Basic and acidic residues" evidence="1">
    <location>
        <begin position="100"/>
        <end position="109"/>
    </location>
</feature>